<sequence>MSSPLAMIFQLGWSDLTDEGEFALQDWRITLLQTALTLLAPWHPTALKARGLYSEAAQRWWHVVQQRSDVRWASGPVSPLIPSQILHLAMVRRALLTVRELFCWRLQIASLEVASVGFPAFGRKALAGIRSALFFASCPLRFHLIVDHAGESDMQAALASLEPWLRSRGTERYDASRQDLM</sequence>
<dbReference type="Proteomes" id="UP000649617">
    <property type="component" value="Unassembled WGS sequence"/>
</dbReference>
<dbReference type="AlphaFoldDB" id="A0A812NLY4"/>
<reference evidence="1" key="1">
    <citation type="submission" date="2021-02" db="EMBL/GenBank/DDBJ databases">
        <authorList>
            <person name="Dougan E. K."/>
            <person name="Rhodes N."/>
            <person name="Thang M."/>
            <person name="Chan C."/>
        </authorList>
    </citation>
    <scope>NUCLEOTIDE SEQUENCE</scope>
</reference>
<keyword evidence="2" id="KW-1185">Reference proteome</keyword>
<accession>A0A812NLY4</accession>
<evidence type="ECO:0000313" key="2">
    <source>
        <dbReference type="Proteomes" id="UP000649617"/>
    </source>
</evidence>
<dbReference type="EMBL" id="CAJNIZ010010125">
    <property type="protein sequence ID" value="CAE7294398.1"/>
    <property type="molecule type" value="Genomic_DNA"/>
</dbReference>
<proteinExistence type="predicted"/>
<protein>
    <submittedName>
        <fullName evidence="1">Uncharacterized protein</fullName>
    </submittedName>
</protein>
<organism evidence="1 2">
    <name type="scientific">Symbiodinium pilosum</name>
    <name type="common">Dinoflagellate</name>
    <dbReference type="NCBI Taxonomy" id="2952"/>
    <lineage>
        <taxon>Eukaryota</taxon>
        <taxon>Sar</taxon>
        <taxon>Alveolata</taxon>
        <taxon>Dinophyceae</taxon>
        <taxon>Suessiales</taxon>
        <taxon>Symbiodiniaceae</taxon>
        <taxon>Symbiodinium</taxon>
    </lineage>
</organism>
<evidence type="ECO:0000313" key="1">
    <source>
        <dbReference type="EMBL" id="CAE7294398.1"/>
    </source>
</evidence>
<gene>
    <name evidence="1" type="ORF">SPIL2461_LOCUS6625</name>
</gene>
<name>A0A812NLY4_SYMPI</name>
<comment type="caution">
    <text evidence="1">The sequence shown here is derived from an EMBL/GenBank/DDBJ whole genome shotgun (WGS) entry which is preliminary data.</text>
</comment>
<dbReference type="OrthoDB" id="435475at2759"/>